<dbReference type="InterPro" id="IPR025857">
    <property type="entry name" value="MacB_PCD"/>
</dbReference>
<feature type="transmembrane region" description="Helical" evidence="6">
    <location>
        <begin position="270"/>
        <end position="289"/>
    </location>
</feature>
<feature type="transmembrane region" description="Helical" evidence="6">
    <location>
        <begin position="741"/>
        <end position="763"/>
    </location>
</feature>
<evidence type="ECO:0000313" key="9">
    <source>
        <dbReference type="EMBL" id="RWY50124.1"/>
    </source>
</evidence>
<evidence type="ECO:0000313" key="10">
    <source>
        <dbReference type="Proteomes" id="UP000286701"/>
    </source>
</evidence>
<comment type="subcellular location">
    <subcellularLocation>
        <location evidence="1">Cell membrane</location>
        <topology evidence="1">Multi-pass membrane protein</topology>
    </subcellularLocation>
</comment>
<name>A0A444MLG3_9SPHI</name>
<dbReference type="Pfam" id="PF12704">
    <property type="entry name" value="MacB_PCD"/>
    <property type="match status" value="2"/>
</dbReference>
<evidence type="ECO:0000256" key="4">
    <source>
        <dbReference type="ARBA" id="ARBA00022989"/>
    </source>
</evidence>
<dbReference type="GO" id="GO:0005886">
    <property type="term" value="C:plasma membrane"/>
    <property type="evidence" value="ECO:0007669"/>
    <property type="project" value="UniProtKB-SubCell"/>
</dbReference>
<evidence type="ECO:0000256" key="1">
    <source>
        <dbReference type="ARBA" id="ARBA00004651"/>
    </source>
</evidence>
<feature type="domain" description="ABC3 transporter permease C-terminal" evidence="7">
    <location>
        <begin position="660"/>
        <end position="770"/>
    </location>
</feature>
<keyword evidence="3 6" id="KW-0812">Transmembrane</keyword>
<feature type="domain" description="MacB-like periplasmic core" evidence="8">
    <location>
        <begin position="443"/>
        <end position="624"/>
    </location>
</feature>
<evidence type="ECO:0000259" key="7">
    <source>
        <dbReference type="Pfam" id="PF02687"/>
    </source>
</evidence>
<evidence type="ECO:0000256" key="5">
    <source>
        <dbReference type="ARBA" id="ARBA00023136"/>
    </source>
</evidence>
<feature type="transmembrane region" description="Helical" evidence="6">
    <location>
        <begin position="7"/>
        <end position="24"/>
    </location>
</feature>
<keyword evidence="10" id="KW-1185">Reference proteome</keyword>
<evidence type="ECO:0000259" key="8">
    <source>
        <dbReference type="Pfam" id="PF12704"/>
    </source>
</evidence>
<dbReference type="OrthoDB" id="5933722at2"/>
<evidence type="ECO:0000256" key="3">
    <source>
        <dbReference type="ARBA" id="ARBA00022692"/>
    </source>
</evidence>
<protein>
    <submittedName>
        <fullName evidence="9">ABC transporter permease</fullName>
    </submittedName>
</protein>
<reference evidence="9 10" key="1">
    <citation type="submission" date="2019-01" db="EMBL/GenBank/DDBJ databases">
        <title>Mucilaginibacter antarcticum sp. nov., isolated from antarctic soil.</title>
        <authorList>
            <person name="Yan Y.-Q."/>
            <person name="Du Z.-J."/>
        </authorList>
    </citation>
    <scope>NUCLEOTIDE SEQUENCE [LARGE SCALE GENOMIC DNA]</scope>
    <source>
        <strain evidence="9 10">F01003</strain>
    </source>
</reference>
<feature type="domain" description="MacB-like periplasmic core" evidence="8">
    <location>
        <begin position="3"/>
        <end position="232"/>
    </location>
</feature>
<feature type="transmembrane region" description="Helical" evidence="6">
    <location>
        <begin position="361"/>
        <end position="388"/>
    </location>
</feature>
<keyword evidence="2" id="KW-1003">Cell membrane</keyword>
<feature type="transmembrane region" description="Helical" evidence="6">
    <location>
        <begin position="318"/>
        <end position="341"/>
    </location>
</feature>
<dbReference type="EMBL" id="SBIW01000007">
    <property type="protein sequence ID" value="RWY50124.1"/>
    <property type="molecule type" value="Genomic_DNA"/>
</dbReference>
<feature type="transmembrane region" description="Helical" evidence="6">
    <location>
        <begin position="693"/>
        <end position="721"/>
    </location>
</feature>
<feature type="transmembrane region" description="Helical" evidence="6">
    <location>
        <begin position="409"/>
        <end position="429"/>
    </location>
</feature>
<dbReference type="GO" id="GO:0022857">
    <property type="term" value="F:transmembrane transporter activity"/>
    <property type="evidence" value="ECO:0007669"/>
    <property type="project" value="TreeGrafter"/>
</dbReference>
<dbReference type="PANTHER" id="PTHR30572">
    <property type="entry name" value="MEMBRANE COMPONENT OF TRANSPORTER-RELATED"/>
    <property type="match status" value="1"/>
</dbReference>
<evidence type="ECO:0000256" key="6">
    <source>
        <dbReference type="SAM" id="Phobius"/>
    </source>
</evidence>
<dbReference type="InterPro" id="IPR003838">
    <property type="entry name" value="ABC3_permease_C"/>
</dbReference>
<gene>
    <name evidence="9" type="ORF">EPL05_15310</name>
</gene>
<keyword evidence="4 6" id="KW-1133">Transmembrane helix</keyword>
<dbReference type="Proteomes" id="UP000286701">
    <property type="component" value="Unassembled WGS sequence"/>
</dbReference>
<keyword evidence="5 6" id="KW-0472">Membrane</keyword>
<dbReference type="PANTHER" id="PTHR30572:SF18">
    <property type="entry name" value="ABC-TYPE MACROLIDE FAMILY EXPORT SYSTEM PERMEASE COMPONENT 2"/>
    <property type="match status" value="1"/>
</dbReference>
<feature type="transmembrane region" description="Helical" evidence="6">
    <location>
        <begin position="660"/>
        <end position="681"/>
    </location>
</feature>
<dbReference type="RefSeq" id="WP_128534854.1">
    <property type="nucleotide sequence ID" value="NZ_SBIW01000007.1"/>
</dbReference>
<accession>A0A444MLG3</accession>
<organism evidence="9 10">
    <name type="scientific">Mucilaginibacter gilvus</name>
    <dbReference type="NCBI Taxonomy" id="2305909"/>
    <lineage>
        <taxon>Bacteria</taxon>
        <taxon>Pseudomonadati</taxon>
        <taxon>Bacteroidota</taxon>
        <taxon>Sphingobacteriia</taxon>
        <taxon>Sphingobacteriales</taxon>
        <taxon>Sphingobacteriaceae</taxon>
        <taxon>Mucilaginibacter</taxon>
    </lineage>
</organism>
<comment type="caution">
    <text evidence="9">The sequence shown here is derived from an EMBL/GenBank/DDBJ whole genome shotgun (WGS) entry which is preliminary data.</text>
</comment>
<dbReference type="AlphaFoldDB" id="A0A444MLG3"/>
<dbReference type="InterPro" id="IPR050250">
    <property type="entry name" value="Macrolide_Exporter_MacB"/>
</dbReference>
<evidence type="ECO:0000256" key="2">
    <source>
        <dbReference type="ARBA" id="ARBA00022475"/>
    </source>
</evidence>
<proteinExistence type="predicted"/>
<feature type="domain" description="ABC3 transporter permease C-terminal" evidence="7">
    <location>
        <begin position="273"/>
        <end position="386"/>
    </location>
</feature>
<dbReference type="Pfam" id="PF02687">
    <property type="entry name" value="FtsX"/>
    <property type="match status" value="2"/>
</dbReference>
<sequence length="780" mass="86165">MYSLINISGLAIGLAVCMTILMYVSHEMTYDSFQVNGKSIYKLQAQIKIGGNIMNTAYMSYVTGPMVKQRQPRVEQFSRTMKYPKQVLVSLEANPHQKFAGEKLLFADHNFFDFFSFKLISGSKTDVLSKPFSVVLSKDMADKYFGAENPVGKVLTIKTDSTYNYQVTGVAENSPSNSSIDYNFIVSGPTLQATKEGKKAISTQGIGPGSFDNYLLLKQPADTATVRADLQSLPAKDVSMEGEIFSLTALTDAHLNSNYGDSSNTKYLKIFPLVAVLILLLALVNYMSLSTARSTLRAKEVGVRKVSGASRKTIALQFYVESGIFTLLSFILGYLLCYAFKPWFTNTLQLKIDNTFLYSPLVLALFVAMFLLTALIAGSYPSLVLSAFKPIAMLKGKMSKQTGGVAVRKVFTTLQFAISVGLIICGIIIDRQLYYFRHADTGIDRENIVMIPVSNSFGENYPAFKQDIQSLAGIANTATSHYAMFKGYDMNFINGKTKDESVALSALSVDNHYINTLNLKWKIAPVSEASMRGYNKVVINEEAIDKLHLKPNPVGSYINTGNEKFQITGVLKNFNFSSMQSTIAPLGLFISPDTTKNWAKVGCSMFAKIKPNTNLPTLLASMESIYRKYDSDTPFSYSFMDDAFNEQYKAEDRLASVFSIFTYITVLLATMGLFGLTAFTIEQRNKEIGIRKILGASLATITSLLSVDFIKLVAISVLIASPVAWWAMHNWLQNFAYRIAIPWWVFVAAGVIAVLTAIVTISYHAVKAAIANPVASLRSE</sequence>